<protein>
    <submittedName>
        <fullName evidence="1">Uncharacterized protein</fullName>
    </submittedName>
</protein>
<gene>
    <name evidence="1" type="ORF">QAD02_015278</name>
</gene>
<accession>A0ACC2P7S2</accession>
<proteinExistence type="predicted"/>
<dbReference type="EMBL" id="CM056742">
    <property type="protein sequence ID" value="KAJ8679491.1"/>
    <property type="molecule type" value="Genomic_DNA"/>
</dbReference>
<reference evidence="1" key="1">
    <citation type="submission" date="2023-04" db="EMBL/GenBank/DDBJ databases">
        <title>A chromosome-level genome assembly of the parasitoid wasp Eretmocerus hayati.</title>
        <authorList>
            <person name="Zhong Y."/>
            <person name="Liu S."/>
            <person name="Liu Y."/>
        </authorList>
    </citation>
    <scope>NUCLEOTIDE SEQUENCE</scope>
    <source>
        <strain evidence="1">ZJU_SS_LIU_2023</strain>
    </source>
</reference>
<sequence length="100" mass="10998">MSETEAKMSEKLAQMISSENFYYIAVKGSPFSMDCVAFGLMQDEILALNKRFPNSGTEVVNGVVIKGSPLTVINALSELGYRVVCSTGEAEILWTLQREI</sequence>
<name>A0ACC2P7S2_9HYME</name>
<organism evidence="1 2">
    <name type="scientific">Eretmocerus hayati</name>
    <dbReference type="NCBI Taxonomy" id="131215"/>
    <lineage>
        <taxon>Eukaryota</taxon>
        <taxon>Metazoa</taxon>
        <taxon>Ecdysozoa</taxon>
        <taxon>Arthropoda</taxon>
        <taxon>Hexapoda</taxon>
        <taxon>Insecta</taxon>
        <taxon>Pterygota</taxon>
        <taxon>Neoptera</taxon>
        <taxon>Endopterygota</taxon>
        <taxon>Hymenoptera</taxon>
        <taxon>Apocrita</taxon>
        <taxon>Proctotrupomorpha</taxon>
        <taxon>Chalcidoidea</taxon>
        <taxon>Aphelinidae</taxon>
        <taxon>Aphelininae</taxon>
        <taxon>Eretmocerus</taxon>
    </lineage>
</organism>
<comment type="caution">
    <text evidence="1">The sequence shown here is derived from an EMBL/GenBank/DDBJ whole genome shotgun (WGS) entry which is preliminary data.</text>
</comment>
<evidence type="ECO:0000313" key="1">
    <source>
        <dbReference type="EMBL" id="KAJ8679491.1"/>
    </source>
</evidence>
<dbReference type="Proteomes" id="UP001239111">
    <property type="component" value="Chromosome 2"/>
</dbReference>
<keyword evidence="2" id="KW-1185">Reference proteome</keyword>
<evidence type="ECO:0000313" key="2">
    <source>
        <dbReference type="Proteomes" id="UP001239111"/>
    </source>
</evidence>